<organism evidence="2 4">
    <name type="scientific">Superficieibacter electus</name>
    <dbReference type="NCBI Taxonomy" id="2022662"/>
    <lineage>
        <taxon>Bacteria</taxon>
        <taxon>Pseudomonadati</taxon>
        <taxon>Pseudomonadota</taxon>
        <taxon>Gammaproteobacteria</taxon>
        <taxon>Enterobacterales</taxon>
        <taxon>Enterobacteriaceae</taxon>
        <taxon>Superficieibacter</taxon>
    </lineage>
</organism>
<dbReference type="Pfam" id="PF08238">
    <property type="entry name" value="Sel1"/>
    <property type="match status" value="2"/>
</dbReference>
<proteinExistence type="predicted"/>
<dbReference type="Proteomes" id="UP000247005">
    <property type="component" value="Unassembled WGS sequence"/>
</dbReference>
<accession>A0A2P5GH64</accession>
<dbReference type="OrthoDB" id="7824010at2"/>
<dbReference type="InterPro" id="IPR006597">
    <property type="entry name" value="Sel1-like"/>
</dbReference>
<evidence type="ECO:0008006" key="5">
    <source>
        <dbReference type="Google" id="ProtNLM"/>
    </source>
</evidence>
<sequence length="441" mass="49146">MALFQHPFFKSSNILTERQYEKGVRFLAERDYVQANQCLKLAAEKGHVSATYNLAILNGSGVIEPFDVDFAAECFYKAADAGHPNAKAYLFMLEAADRAGLGTTHLANLALNSQPIDRMLPYLVMITGCRFYAAVCKATDATRQVINYELDAASTSEHEYIQDFVKRCGVPVSEFSGGLHRLQDGDAANQITDGLNHLFASMKQAGYTDELCLIARCTIVSYIISQSKYADSAPELHGINMFLNPPCYGGVTNEAHNKRINNMGLASLFGLKKDTIIIGGIRTKLPETDEQTMNLVSQLARQLEMKLPTEQDIYWFVIEFFDRASAFNGSAKDMLNNLPFHLYEMEYEGRRSEKSYVGKKNSGVTYLLEDIAPSFKKAVPHLGAGPEQVIVALVYVIFCTAHAEMIKNLRIKYAVHYHNNCISSGSYNNAEKWGEVIDSLE</sequence>
<reference evidence="3 4" key="1">
    <citation type="submission" date="2018-01" db="EMBL/GenBank/DDBJ databases">
        <title>Superficieibacter electus gen. nov., sp. nov., an extended-spectrum beta-lactamase possessing member of the Enterobacteriaceae family, isolated from intensive care unit surfaces.</title>
        <authorList>
            <person name="Potter R.F."/>
            <person name="D'Souza A.W."/>
        </authorList>
    </citation>
    <scope>NUCLEOTIDE SEQUENCE [LARGE SCALE GENOMIC DNA]</scope>
    <source>
        <strain evidence="2 4">BP-1</strain>
        <strain evidence="1 3">BP-2</strain>
    </source>
</reference>
<protein>
    <recommendedName>
        <fullName evidence="5">Sel1 repeat family protein</fullName>
    </recommendedName>
</protein>
<dbReference type="SUPFAM" id="SSF81901">
    <property type="entry name" value="HCP-like"/>
    <property type="match status" value="1"/>
</dbReference>
<comment type="caution">
    <text evidence="2">The sequence shown here is derived from an EMBL/GenBank/DDBJ whole genome shotgun (WGS) entry which is preliminary data.</text>
</comment>
<dbReference type="RefSeq" id="WP_103678768.1">
    <property type="nucleotide sequence ID" value="NZ_PQGD01000040.1"/>
</dbReference>
<evidence type="ECO:0000313" key="2">
    <source>
        <dbReference type="EMBL" id="POP41535.1"/>
    </source>
</evidence>
<dbReference type="AlphaFoldDB" id="A0A2P5GH64"/>
<evidence type="ECO:0000313" key="1">
    <source>
        <dbReference type="EMBL" id="POP40541.1"/>
    </source>
</evidence>
<dbReference type="InterPro" id="IPR011990">
    <property type="entry name" value="TPR-like_helical_dom_sf"/>
</dbReference>
<evidence type="ECO:0000313" key="4">
    <source>
        <dbReference type="Proteomes" id="UP000247005"/>
    </source>
</evidence>
<dbReference type="Gene3D" id="1.25.40.10">
    <property type="entry name" value="Tetratricopeptide repeat domain"/>
    <property type="match status" value="1"/>
</dbReference>
<keyword evidence="3" id="KW-1185">Reference proteome</keyword>
<dbReference type="EMBL" id="PQGD01000040">
    <property type="protein sequence ID" value="POP41535.1"/>
    <property type="molecule type" value="Genomic_DNA"/>
</dbReference>
<gene>
    <name evidence="2" type="ORF">CHU32_26565</name>
    <name evidence="1" type="ORF">CHU33_26650</name>
</gene>
<dbReference type="EMBL" id="PQGE01000043">
    <property type="protein sequence ID" value="POP40541.1"/>
    <property type="molecule type" value="Genomic_DNA"/>
</dbReference>
<dbReference type="Proteomes" id="UP000237073">
    <property type="component" value="Unassembled WGS sequence"/>
</dbReference>
<evidence type="ECO:0000313" key="3">
    <source>
        <dbReference type="Proteomes" id="UP000237073"/>
    </source>
</evidence>
<name>A0A2P5GH64_9ENTR</name>